<feature type="domain" description="PAS" evidence="11">
    <location>
        <begin position="241"/>
        <end position="311"/>
    </location>
</feature>
<dbReference type="RefSeq" id="WP_377124308.1">
    <property type="nucleotide sequence ID" value="NZ_JBHUON010000004.1"/>
</dbReference>
<sequence>MSYKDIPIRRKIMGAIMFISSILLLIMCGVYMLFEYTSYKNTLKSSVSSLSTVIANNSSAALAFQSHADATEILSALKADKNVVAACLYNSDGSLFASYPAHAPADLFPAKPGKEGSGFENDYFIVFQPVYQKDTVLGTLYLKTTMSVIYEQITNFMMVAIIMIVGLLLIAYILSLQVQKIISEPIMSLKSTATVVSEDNNYTVRAVKASDDELGALTDTFNKMLDQIEIQNIEISDAAAENAKLAAIVESSSDAIIGMTLDGMINSWNEAAERMFKYKADEVIGHSIMTLVPAELQAEQRAILSGLRNGEPVSQFETRRLSKDQKLLDVSLTISPVKNSQGNIIGSSKIARDISEKKREEQRKNDFIAMVSHELKTPLTSIRSYIQVLLAKAKTEDDSFKLSALTRADVQSKKMTTMINDFLNLTRLEEGKIQLHKEVFELHPLIAEVTDDAQFLNTGHKITFAGCMGVKVCADKDKIGQVLINLISNAVKYSPGNGLVTIDCIIGEGRIKISVTDQGIGISQEDQKKLFDRFYRVQNVKVKTVSGFGIGLYLVSEILRSHDSRVMVESEEGKGSSFSFSLSLE</sequence>
<evidence type="ECO:0000256" key="2">
    <source>
        <dbReference type="ARBA" id="ARBA00004370"/>
    </source>
</evidence>
<dbReference type="InterPro" id="IPR000014">
    <property type="entry name" value="PAS"/>
</dbReference>
<comment type="catalytic activity">
    <reaction evidence="1">
        <text>ATP + protein L-histidine = ADP + protein N-phospho-L-histidine.</text>
        <dbReference type="EC" id="2.7.13.3"/>
    </reaction>
</comment>
<evidence type="ECO:0000256" key="5">
    <source>
        <dbReference type="ARBA" id="ARBA00022679"/>
    </source>
</evidence>
<evidence type="ECO:0000313" key="14">
    <source>
        <dbReference type="EMBL" id="MFD2864110.1"/>
    </source>
</evidence>
<keyword evidence="9" id="KW-1133">Transmembrane helix</keyword>
<keyword evidence="14" id="KW-0067">ATP-binding</keyword>
<evidence type="ECO:0000313" key="15">
    <source>
        <dbReference type="Proteomes" id="UP001597601"/>
    </source>
</evidence>
<comment type="subcellular location">
    <subcellularLocation>
        <location evidence="2">Membrane</location>
    </subcellularLocation>
</comment>
<dbReference type="InterPro" id="IPR003660">
    <property type="entry name" value="HAMP_dom"/>
</dbReference>
<dbReference type="CDD" id="cd00130">
    <property type="entry name" value="PAS"/>
    <property type="match status" value="1"/>
</dbReference>
<dbReference type="SUPFAM" id="SSF47384">
    <property type="entry name" value="Homodimeric domain of signal transducing histidine kinase"/>
    <property type="match status" value="1"/>
</dbReference>
<dbReference type="Proteomes" id="UP001597601">
    <property type="component" value="Unassembled WGS sequence"/>
</dbReference>
<evidence type="ECO:0000256" key="9">
    <source>
        <dbReference type="SAM" id="Phobius"/>
    </source>
</evidence>
<evidence type="ECO:0000259" key="11">
    <source>
        <dbReference type="PROSITE" id="PS50112"/>
    </source>
</evidence>
<dbReference type="Gene3D" id="3.30.450.20">
    <property type="entry name" value="PAS domain"/>
    <property type="match status" value="1"/>
</dbReference>
<keyword evidence="14" id="KW-0547">Nucleotide-binding</keyword>
<evidence type="ECO:0000256" key="8">
    <source>
        <dbReference type="ARBA" id="ARBA00023136"/>
    </source>
</evidence>
<evidence type="ECO:0000256" key="1">
    <source>
        <dbReference type="ARBA" id="ARBA00000085"/>
    </source>
</evidence>
<dbReference type="InterPro" id="IPR001610">
    <property type="entry name" value="PAC"/>
</dbReference>
<dbReference type="Pfam" id="PF17152">
    <property type="entry name" value="CHASE8"/>
    <property type="match status" value="1"/>
</dbReference>
<feature type="transmembrane region" description="Helical" evidence="9">
    <location>
        <begin position="153"/>
        <end position="174"/>
    </location>
</feature>
<dbReference type="InterPro" id="IPR005467">
    <property type="entry name" value="His_kinase_dom"/>
</dbReference>
<feature type="transmembrane region" description="Helical" evidence="9">
    <location>
        <begin position="12"/>
        <end position="34"/>
    </location>
</feature>
<evidence type="ECO:0000256" key="3">
    <source>
        <dbReference type="ARBA" id="ARBA00012438"/>
    </source>
</evidence>
<feature type="domain" description="PAC" evidence="12">
    <location>
        <begin position="314"/>
        <end position="366"/>
    </location>
</feature>
<dbReference type="PROSITE" id="PS50112">
    <property type="entry name" value="PAS"/>
    <property type="match status" value="1"/>
</dbReference>
<dbReference type="PANTHER" id="PTHR45453">
    <property type="entry name" value="PHOSPHATE REGULON SENSOR PROTEIN PHOR"/>
    <property type="match status" value="1"/>
</dbReference>
<dbReference type="EMBL" id="JBHUON010000004">
    <property type="protein sequence ID" value="MFD2864110.1"/>
    <property type="molecule type" value="Genomic_DNA"/>
</dbReference>
<feature type="domain" description="HAMP" evidence="13">
    <location>
        <begin position="180"/>
        <end position="233"/>
    </location>
</feature>
<name>A0ABW5XKJ3_9SPHI</name>
<dbReference type="InterPro" id="IPR036097">
    <property type="entry name" value="HisK_dim/P_sf"/>
</dbReference>
<dbReference type="SMART" id="SM00091">
    <property type="entry name" value="PAS"/>
    <property type="match status" value="1"/>
</dbReference>
<dbReference type="InterPro" id="IPR003661">
    <property type="entry name" value="HisK_dim/P_dom"/>
</dbReference>
<dbReference type="EC" id="2.7.13.3" evidence="3"/>
<dbReference type="InterPro" id="IPR036890">
    <property type="entry name" value="HATPase_C_sf"/>
</dbReference>
<evidence type="ECO:0000259" key="10">
    <source>
        <dbReference type="PROSITE" id="PS50109"/>
    </source>
</evidence>
<dbReference type="Pfam" id="PF02518">
    <property type="entry name" value="HATPase_c"/>
    <property type="match status" value="1"/>
</dbReference>
<protein>
    <recommendedName>
        <fullName evidence="3">histidine kinase</fullName>
        <ecNumber evidence="3">2.7.13.3</ecNumber>
    </recommendedName>
</protein>
<dbReference type="InterPro" id="IPR003594">
    <property type="entry name" value="HATPase_dom"/>
</dbReference>
<dbReference type="SMART" id="SM00304">
    <property type="entry name" value="HAMP"/>
    <property type="match status" value="1"/>
</dbReference>
<keyword evidence="9" id="KW-0812">Transmembrane</keyword>
<dbReference type="SMART" id="SM00388">
    <property type="entry name" value="HisKA"/>
    <property type="match status" value="1"/>
</dbReference>
<organism evidence="14 15">
    <name type="scientific">Mucilaginibacter antarcticus</name>
    <dbReference type="NCBI Taxonomy" id="1855725"/>
    <lineage>
        <taxon>Bacteria</taxon>
        <taxon>Pseudomonadati</taxon>
        <taxon>Bacteroidota</taxon>
        <taxon>Sphingobacteriia</taxon>
        <taxon>Sphingobacteriales</taxon>
        <taxon>Sphingobacteriaceae</taxon>
        <taxon>Mucilaginibacter</taxon>
    </lineage>
</organism>
<dbReference type="CDD" id="cd06225">
    <property type="entry name" value="HAMP"/>
    <property type="match status" value="1"/>
</dbReference>
<dbReference type="PANTHER" id="PTHR45453:SF1">
    <property type="entry name" value="PHOSPHATE REGULON SENSOR PROTEIN PHOR"/>
    <property type="match status" value="1"/>
</dbReference>
<keyword evidence="8 9" id="KW-0472">Membrane</keyword>
<reference evidence="15" key="1">
    <citation type="journal article" date="2019" name="Int. J. Syst. Evol. Microbiol.">
        <title>The Global Catalogue of Microorganisms (GCM) 10K type strain sequencing project: providing services to taxonomists for standard genome sequencing and annotation.</title>
        <authorList>
            <consortium name="The Broad Institute Genomics Platform"/>
            <consortium name="The Broad Institute Genome Sequencing Center for Infectious Disease"/>
            <person name="Wu L."/>
            <person name="Ma J."/>
        </authorList>
    </citation>
    <scope>NUCLEOTIDE SEQUENCE [LARGE SCALE GENOMIC DNA]</scope>
    <source>
        <strain evidence="15">KCTC 52232</strain>
    </source>
</reference>
<dbReference type="NCBIfam" id="TIGR00229">
    <property type="entry name" value="sensory_box"/>
    <property type="match status" value="1"/>
</dbReference>
<dbReference type="Pfam" id="PF00512">
    <property type="entry name" value="HisKA"/>
    <property type="match status" value="1"/>
</dbReference>
<evidence type="ECO:0000259" key="12">
    <source>
        <dbReference type="PROSITE" id="PS50113"/>
    </source>
</evidence>
<evidence type="ECO:0000259" key="13">
    <source>
        <dbReference type="PROSITE" id="PS50885"/>
    </source>
</evidence>
<accession>A0ABW5XKJ3</accession>
<dbReference type="InterPro" id="IPR033417">
    <property type="entry name" value="CHASE8"/>
</dbReference>
<dbReference type="SUPFAM" id="SSF55874">
    <property type="entry name" value="ATPase domain of HSP90 chaperone/DNA topoisomerase II/histidine kinase"/>
    <property type="match status" value="1"/>
</dbReference>
<keyword evidence="15" id="KW-1185">Reference proteome</keyword>
<dbReference type="Gene3D" id="3.30.565.10">
    <property type="entry name" value="Histidine kinase-like ATPase, C-terminal domain"/>
    <property type="match status" value="1"/>
</dbReference>
<keyword evidence="6" id="KW-0418">Kinase</keyword>
<dbReference type="Pfam" id="PF00989">
    <property type="entry name" value="PAS"/>
    <property type="match status" value="1"/>
</dbReference>
<proteinExistence type="predicted"/>
<dbReference type="PRINTS" id="PR00344">
    <property type="entry name" value="BCTRLSENSOR"/>
</dbReference>
<dbReference type="SMART" id="SM00086">
    <property type="entry name" value="PAC"/>
    <property type="match status" value="1"/>
</dbReference>
<dbReference type="SUPFAM" id="SSF55785">
    <property type="entry name" value="PYP-like sensor domain (PAS domain)"/>
    <property type="match status" value="1"/>
</dbReference>
<keyword evidence="4" id="KW-0597">Phosphoprotein</keyword>
<keyword evidence="7" id="KW-0902">Two-component regulatory system</keyword>
<dbReference type="InterPro" id="IPR013767">
    <property type="entry name" value="PAS_fold"/>
</dbReference>
<evidence type="ECO:0000256" key="6">
    <source>
        <dbReference type="ARBA" id="ARBA00022777"/>
    </source>
</evidence>
<comment type="caution">
    <text evidence="14">The sequence shown here is derived from an EMBL/GenBank/DDBJ whole genome shotgun (WGS) entry which is preliminary data.</text>
</comment>
<dbReference type="PROSITE" id="PS50885">
    <property type="entry name" value="HAMP"/>
    <property type="match status" value="1"/>
</dbReference>
<gene>
    <name evidence="14" type="ORF">ACFSYC_05360</name>
</gene>
<dbReference type="SMART" id="SM00387">
    <property type="entry name" value="HATPase_c"/>
    <property type="match status" value="1"/>
</dbReference>
<dbReference type="PROSITE" id="PS50113">
    <property type="entry name" value="PAC"/>
    <property type="match status" value="1"/>
</dbReference>
<dbReference type="PROSITE" id="PS50109">
    <property type="entry name" value="HIS_KIN"/>
    <property type="match status" value="1"/>
</dbReference>
<dbReference type="SUPFAM" id="SSF158472">
    <property type="entry name" value="HAMP domain-like"/>
    <property type="match status" value="1"/>
</dbReference>
<evidence type="ECO:0000256" key="4">
    <source>
        <dbReference type="ARBA" id="ARBA00022553"/>
    </source>
</evidence>
<dbReference type="CDD" id="cd00082">
    <property type="entry name" value="HisKA"/>
    <property type="match status" value="1"/>
</dbReference>
<dbReference type="InterPro" id="IPR035965">
    <property type="entry name" value="PAS-like_dom_sf"/>
</dbReference>
<feature type="domain" description="Histidine kinase" evidence="10">
    <location>
        <begin position="370"/>
        <end position="585"/>
    </location>
</feature>
<dbReference type="InterPro" id="IPR050351">
    <property type="entry name" value="BphY/WalK/GraS-like"/>
</dbReference>
<dbReference type="Gene3D" id="1.10.287.130">
    <property type="match status" value="1"/>
</dbReference>
<dbReference type="InterPro" id="IPR004358">
    <property type="entry name" value="Sig_transdc_His_kin-like_C"/>
</dbReference>
<dbReference type="InterPro" id="IPR000700">
    <property type="entry name" value="PAS-assoc_C"/>
</dbReference>
<evidence type="ECO:0000256" key="7">
    <source>
        <dbReference type="ARBA" id="ARBA00023012"/>
    </source>
</evidence>
<keyword evidence="5" id="KW-0808">Transferase</keyword>
<dbReference type="Gene3D" id="6.10.340.10">
    <property type="match status" value="1"/>
</dbReference>
<dbReference type="GO" id="GO:0005524">
    <property type="term" value="F:ATP binding"/>
    <property type="evidence" value="ECO:0007669"/>
    <property type="project" value="UniProtKB-KW"/>
</dbReference>